<dbReference type="PROSITE" id="PS51718">
    <property type="entry name" value="G_DYNAMIN_2"/>
    <property type="match status" value="1"/>
</dbReference>
<organism evidence="4 5">
    <name type="scientific">Tetradesmus obliquus</name>
    <name type="common">Green alga</name>
    <name type="synonym">Acutodesmus obliquus</name>
    <dbReference type="NCBI Taxonomy" id="3088"/>
    <lineage>
        <taxon>Eukaryota</taxon>
        <taxon>Viridiplantae</taxon>
        <taxon>Chlorophyta</taxon>
        <taxon>core chlorophytes</taxon>
        <taxon>Chlorophyceae</taxon>
        <taxon>CS clade</taxon>
        <taxon>Sphaeropleales</taxon>
        <taxon>Scenedesmaceae</taxon>
        <taxon>Tetradesmus</taxon>
    </lineage>
</organism>
<protein>
    <recommendedName>
        <fullName evidence="3">Dynamin-type G domain-containing protein</fullName>
    </recommendedName>
</protein>
<evidence type="ECO:0000256" key="1">
    <source>
        <dbReference type="ARBA" id="ARBA00022741"/>
    </source>
</evidence>
<dbReference type="InterPro" id="IPR022812">
    <property type="entry name" value="Dynamin"/>
</dbReference>
<dbReference type="CDD" id="cd08771">
    <property type="entry name" value="DLP_1"/>
    <property type="match status" value="1"/>
</dbReference>
<dbReference type="Pfam" id="PF00350">
    <property type="entry name" value="Dynamin_N"/>
    <property type="match status" value="1"/>
</dbReference>
<keyword evidence="5" id="KW-1185">Reference proteome</keyword>
<evidence type="ECO:0000256" key="2">
    <source>
        <dbReference type="ARBA" id="ARBA00023134"/>
    </source>
</evidence>
<gene>
    <name evidence="4" type="ORF">OEZ85_001017</name>
</gene>
<reference evidence="4 5" key="1">
    <citation type="submission" date="2023-05" db="EMBL/GenBank/DDBJ databases">
        <title>A 100% complete, gapless, phased diploid assembly of the Scenedesmus obliquus UTEX 3031 genome.</title>
        <authorList>
            <person name="Biondi T.C."/>
            <person name="Hanschen E.R."/>
            <person name="Kwon T."/>
            <person name="Eng W."/>
            <person name="Kruse C.P.S."/>
            <person name="Koehler S.I."/>
            <person name="Kunde Y."/>
            <person name="Gleasner C.D."/>
            <person name="You Mak K.T."/>
            <person name="Polle J."/>
            <person name="Hovde B.T."/>
            <person name="Starkenburg S.R."/>
        </authorList>
    </citation>
    <scope>NUCLEOTIDE SEQUENCE [LARGE SCALE GENOMIC DNA]</scope>
    <source>
        <strain evidence="4 5">DOE0152z</strain>
    </source>
</reference>
<feature type="domain" description="Dynamin-type G" evidence="3">
    <location>
        <begin position="1"/>
        <end position="314"/>
    </location>
</feature>
<evidence type="ECO:0000313" key="4">
    <source>
        <dbReference type="EMBL" id="WIA22587.1"/>
    </source>
</evidence>
<dbReference type="Pfam" id="PF01031">
    <property type="entry name" value="Dynamin_M"/>
    <property type="match status" value="1"/>
</dbReference>
<dbReference type="InterPro" id="IPR000375">
    <property type="entry name" value="Dynamin_stalk"/>
</dbReference>
<keyword evidence="2" id="KW-0342">GTP-binding</keyword>
<proteinExistence type="predicted"/>
<dbReference type="InterPro" id="IPR030381">
    <property type="entry name" value="G_DYNAMIN_dom"/>
</dbReference>
<name>A0ABY8UMV5_TETOB</name>
<dbReference type="InterPro" id="IPR027417">
    <property type="entry name" value="P-loop_NTPase"/>
</dbReference>
<evidence type="ECO:0000259" key="3">
    <source>
        <dbReference type="PROSITE" id="PS51718"/>
    </source>
</evidence>
<keyword evidence="1" id="KW-0547">Nucleotide-binding</keyword>
<accession>A0ABY8UMV5</accession>
<dbReference type="InterPro" id="IPR045063">
    <property type="entry name" value="Dynamin_N"/>
</dbReference>
<dbReference type="PANTHER" id="PTHR11566">
    <property type="entry name" value="DYNAMIN"/>
    <property type="match status" value="1"/>
</dbReference>
<dbReference type="Gene3D" id="3.40.50.300">
    <property type="entry name" value="P-loop containing nucleotide triphosphate hydrolases"/>
    <property type="match status" value="1"/>
</dbReference>
<dbReference type="SUPFAM" id="SSF52540">
    <property type="entry name" value="P-loop containing nucleoside triphosphate hydrolases"/>
    <property type="match status" value="1"/>
</dbReference>
<dbReference type="PANTHER" id="PTHR11566:SF21">
    <property type="entry name" value="DYNAMIN RELATED PROTEIN 1, ISOFORM A"/>
    <property type="match status" value="1"/>
</dbReference>
<dbReference type="SMART" id="SM00053">
    <property type="entry name" value="DYNc"/>
    <property type="match status" value="1"/>
</dbReference>
<dbReference type="InterPro" id="IPR001401">
    <property type="entry name" value="Dynamin_GTPase"/>
</dbReference>
<sequence length="314" mass="33634">MVVCGNQSAGKSSLLERLCGVRLPRAAGTCTKCPTEVRLSTAPPTVPGASWYCQIKLRREYSKDNKQLETAPKELAFEALNQDQKDQLHHYIAAAQRALLNPDTPLDIFVQYADSAAAAAAAAVDADSNGAAAESGLAGSSSGSGSKTAGLAAAVPADQLQFTRNVVVLEITGADVDLALIDLPGIIQTEQADYGSNVELVQQLVRHYISSKRAIIVATITCRDDIDKELVVQLAREEDREGRRTIGVLTKADQIEACAHDTRLPVLQGESYPLRLGYYVVVNPSQKDINNNMSAAEAAAEEAHFFATDAFFSQ</sequence>
<dbReference type="Proteomes" id="UP001244341">
    <property type="component" value="Chromosome 15b"/>
</dbReference>
<dbReference type="EMBL" id="CP126222">
    <property type="protein sequence ID" value="WIA22587.1"/>
    <property type="molecule type" value="Genomic_DNA"/>
</dbReference>
<evidence type="ECO:0000313" key="5">
    <source>
        <dbReference type="Proteomes" id="UP001244341"/>
    </source>
</evidence>